<gene>
    <name evidence="1" type="ORF">HKBW3S09_01825</name>
</gene>
<proteinExistence type="predicted"/>
<reference evidence="1 2" key="1">
    <citation type="journal article" date="2020" name="Front. Microbiol.">
        <title>Single-cell genomics of novel Actinobacteria with the Wood-Ljungdahl pathway discovered in a serpentinizing system.</title>
        <authorList>
            <person name="Merino N."/>
            <person name="Kawai M."/>
            <person name="Boyd E.S."/>
            <person name="Colman D.R."/>
            <person name="McGlynn S.E."/>
            <person name="Nealson K.H."/>
            <person name="Kurokawa K."/>
            <person name="Hongoh Y."/>
        </authorList>
    </citation>
    <scope>NUCLEOTIDE SEQUENCE [LARGE SCALE GENOMIC DNA]</scope>
    <source>
        <strain evidence="1 2">S09_30</strain>
    </source>
</reference>
<dbReference type="Proteomes" id="UP000585609">
    <property type="component" value="Unassembled WGS sequence"/>
</dbReference>
<dbReference type="EMBL" id="BLRW01000505">
    <property type="protein sequence ID" value="GFP24358.1"/>
    <property type="molecule type" value="Genomic_DNA"/>
</dbReference>
<evidence type="ECO:0000313" key="2">
    <source>
        <dbReference type="Proteomes" id="UP000585609"/>
    </source>
</evidence>
<sequence>MRLIEKLIRKPVYRAGSQPGDGLAVKLGTIA</sequence>
<name>A0A6V8NVS4_9ACTN</name>
<dbReference type="AlphaFoldDB" id="A0A6V8NVS4"/>
<feature type="non-terminal residue" evidence="1">
    <location>
        <position position="31"/>
    </location>
</feature>
<comment type="caution">
    <text evidence="1">The sequence shown here is derived from an EMBL/GenBank/DDBJ whole genome shotgun (WGS) entry which is preliminary data.</text>
</comment>
<accession>A0A6V8NVS4</accession>
<organism evidence="1 2">
    <name type="scientific">Candidatus Hakubella thermalkaliphila</name>
    <dbReference type="NCBI Taxonomy" id="2754717"/>
    <lineage>
        <taxon>Bacteria</taxon>
        <taxon>Bacillati</taxon>
        <taxon>Actinomycetota</taxon>
        <taxon>Actinomycetota incertae sedis</taxon>
        <taxon>Candidatus Hakubellales</taxon>
        <taxon>Candidatus Hakubellaceae</taxon>
        <taxon>Candidatus Hakubella</taxon>
    </lineage>
</organism>
<evidence type="ECO:0000313" key="1">
    <source>
        <dbReference type="EMBL" id="GFP24358.1"/>
    </source>
</evidence>
<protein>
    <submittedName>
        <fullName evidence="1">Uncharacterized protein</fullName>
    </submittedName>
</protein>